<accession>A0AAU3HTT2</accession>
<sequence length="162" mass="17620">MLLVEVKSMMPTENARLGLEDGVAETDSKLARAYRQVDTTSAQIDERNPAFAGIPTDRPRQALIVTLEPFPVANANLPHVDLPTADIPTTVVGAQEIERLVTLTDTTPSSLLLERAADPQRSTWALNEYLNGHECDRNPVLDQGWAAYPSSTARLPSAPDGM</sequence>
<name>A0AAU3HTT2_9ACTN</name>
<organism evidence="1">
    <name type="scientific">Streptomyces sp. NBC_01393</name>
    <dbReference type="NCBI Taxonomy" id="2903851"/>
    <lineage>
        <taxon>Bacteria</taxon>
        <taxon>Bacillati</taxon>
        <taxon>Actinomycetota</taxon>
        <taxon>Actinomycetes</taxon>
        <taxon>Kitasatosporales</taxon>
        <taxon>Streptomycetaceae</taxon>
        <taxon>Streptomyces</taxon>
    </lineage>
</organism>
<protein>
    <submittedName>
        <fullName evidence="1">Uncharacterized protein</fullName>
    </submittedName>
</protein>
<gene>
    <name evidence="1" type="ORF">OG699_06940</name>
</gene>
<dbReference type="EMBL" id="CP109546">
    <property type="protein sequence ID" value="WTZ07753.1"/>
    <property type="molecule type" value="Genomic_DNA"/>
</dbReference>
<proteinExistence type="predicted"/>
<evidence type="ECO:0000313" key="1">
    <source>
        <dbReference type="EMBL" id="WTZ07753.1"/>
    </source>
</evidence>
<reference evidence="1" key="1">
    <citation type="submission" date="2022-10" db="EMBL/GenBank/DDBJ databases">
        <title>The complete genomes of actinobacterial strains from the NBC collection.</title>
        <authorList>
            <person name="Joergensen T.S."/>
            <person name="Alvarez Arevalo M."/>
            <person name="Sterndorff E.B."/>
            <person name="Faurdal D."/>
            <person name="Vuksanovic O."/>
            <person name="Mourched A.-S."/>
            <person name="Charusanti P."/>
            <person name="Shaw S."/>
            <person name="Blin K."/>
            <person name="Weber T."/>
        </authorList>
    </citation>
    <scope>NUCLEOTIDE SEQUENCE</scope>
    <source>
        <strain evidence="1">NBC_01393</strain>
    </source>
</reference>
<dbReference type="AlphaFoldDB" id="A0AAU3HTT2"/>